<keyword evidence="3" id="KW-1185">Reference proteome</keyword>
<feature type="transmembrane region" description="Helical" evidence="1">
    <location>
        <begin position="132"/>
        <end position="154"/>
    </location>
</feature>
<accession>A0AAE3G1T4</accession>
<gene>
    <name evidence="2" type="ORF">J2T57_001248</name>
</gene>
<evidence type="ECO:0000256" key="1">
    <source>
        <dbReference type="SAM" id="Phobius"/>
    </source>
</evidence>
<organism evidence="2 3">
    <name type="scientific">Natronocella acetinitrilica</name>
    <dbReference type="NCBI Taxonomy" id="414046"/>
    <lineage>
        <taxon>Bacteria</taxon>
        <taxon>Pseudomonadati</taxon>
        <taxon>Pseudomonadota</taxon>
        <taxon>Gammaproteobacteria</taxon>
        <taxon>Chromatiales</taxon>
        <taxon>Ectothiorhodospiraceae</taxon>
        <taxon>Natronocella</taxon>
    </lineage>
</organism>
<name>A0AAE3G1T4_9GAMM</name>
<dbReference type="RefSeq" id="WP_253475842.1">
    <property type="nucleotide sequence ID" value="NZ_JALJXV010000003.1"/>
</dbReference>
<dbReference type="EMBL" id="JALJXV010000003">
    <property type="protein sequence ID" value="MCP1674146.1"/>
    <property type="molecule type" value="Genomic_DNA"/>
</dbReference>
<proteinExistence type="predicted"/>
<comment type="caution">
    <text evidence="2">The sequence shown here is derived from an EMBL/GenBank/DDBJ whole genome shotgun (WGS) entry which is preliminary data.</text>
</comment>
<reference evidence="2" key="1">
    <citation type="submission" date="2022-03" db="EMBL/GenBank/DDBJ databases">
        <title>Genomic Encyclopedia of Type Strains, Phase III (KMG-III): the genomes of soil and plant-associated and newly described type strains.</title>
        <authorList>
            <person name="Whitman W."/>
        </authorList>
    </citation>
    <scope>NUCLEOTIDE SEQUENCE</scope>
    <source>
        <strain evidence="2">ANL 6-2</strain>
    </source>
</reference>
<evidence type="ECO:0000313" key="3">
    <source>
        <dbReference type="Proteomes" id="UP001205843"/>
    </source>
</evidence>
<evidence type="ECO:0000313" key="2">
    <source>
        <dbReference type="EMBL" id="MCP1674146.1"/>
    </source>
</evidence>
<sequence>MTTAIVFAFGAFLLYRLVSAFRALIALDRALAEAKGWEAVEAELRYARVESVSLLRLVLRRRVETDFYAYFKRDGRAFGIDRLSLHARPNVAARNFLRSLEGARSVVVHVDPGRPHVGCALAPGAHSLRGEYLRVAGLLLVFAGYLLVLPGVLAW</sequence>
<keyword evidence="1" id="KW-1133">Transmembrane helix</keyword>
<keyword evidence="1" id="KW-0472">Membrane</keyword>
<keyword evidence="1" id="KW-0812">Transmembrane</keyword>
<protein>
    <submittedName>
        <fullName evidence="2">Uncharacterized protein</fullName>
    </submittedName>
</protein>
<dbReference type="AlphaFoldDB" id="A0AAE3G1T4"/>
<dbReference type="Proteomes" id="UP001205843">
    <property type="component" value="Unassembled WGS sequence"/>
</dbReference>